<dbReference type="Pfam" id="PF13894">
    <property type="entry name" value="zf-C2H2_4"/>
    <property type="match status" value="1"/>
</dbReference>
<feature type="compositionally biased region" description="Low complexity" evidence="7">
    <location>
        <begin position="787"/>
        <end position="796"/>
    </location>
</feature>
<dbReference type="SUPFAM" id="SSF57667">
    <property type="entry name" value="beta-beta-alpha zinc fingers"/>
    <property type="match status" value="2"/>
</dbReference>
<keyword evidence="3 6" id="KW-0863">Zinc-finger</keyword>
<proteinExistence type="predicted"/>
<keyword evidence="1" id="KW-0479">Metal-binding</keyword>
<dbReference type="Pfam" id="PF00096">
    <property type="entry name" value="zf-C2H2"/>
    <property type="match status" value="2"/>
</dbReference>
<feature type="compositionally biased region" description="Acidic residues" evidence="7">
    <location>
        <begin position="800"/>
        <end position="809"/>
    </location>
</feature>
<feature type="compositionally biased region" description="Basic and acidic residues" evidence="7">
    <location>
        <begin position="12"/>
        <end position="22"/>
    </location>
</feature>
<comment type="caution">
    <text evidence="9">The sequence shown here is derived from an EMBL/GenBank/DDBJ whole genome shotgun (WGS) entry which is preliminary data.</text>
</comment>
<evidence type="ECO:0000259" key="8">
    <source>
        <dbReference type="PROSITE" id="PS50157"/>
    </source>
</evidence>
<evidence type="ECO:0000256" key="5">
    <source>
        <dbReference type="ARBA" id="ARBA00023242"/>
    </source>
</evidence>
<keyword evidence="10" id="KW-1185">Reference proteome</keyword>
<feature type="compositionally biased region" description="Polar residues" evidence="7">
    <location>
        <begin position="471"/>
        <end position="497"/>
    </location>
</feature>
<feature type="region of interest" description="Disordered" evidence="7">
    <location>
        <begin position="1"/>
        <end position="73"/>
    </location>
</feature>
<gene>
    <name evidence="9" type="ORF">KUTeg_001394</name>
</gene>
<organism evidence="9 10">
    <name type="scientific">Tegillarca granosa</name>
    <name type="common">Malaysian cockle</name>
    <name type="synonym">Anadara granosa</name>
    <dbReference type="NCBI Taxonomy" id="220873"/>
    <lineage>
        <taxon>Eukaryota</taxon>
        <taxon>Metazoa</taxon>
        <taxon>Spiralia</taxon>
        <taxon>Lophotrochozoa</taxon>
        <taxon>Mollusca</taxon>
        <taxon>Bivalvia</taxon>
        <taxon>Autobranchia</taxon>
        <taxon>Pteriomorphia</taxon>
        <taxon>Arcoida</taxon>
        <taxon>Arcoidea</taxon>
        <taxon>Arcidae</taxon>
        <taxon>Tegillarca</taxon>
    </lineage>
</organism>
<reference evidence="9 10" key="1">
    <citation type="submission" date="2022-12" db="EMBL/GenBank/DDBJ databases">
        <title>Chromosome-level genome of Tegillarca granosa.</title>
        <authorList>
            <person name="Kim J."/>
        </authorList>
    </citation>
    <scope>NUCLEOTIDE SEQUENCE [LARGE SCALE GENOMIC DNA]</scope>
    <source>
        <strain evidence="9">Teg-2019</strain>
        <tissue evidence="9">Adductor muscle</tissue>
    </source>
</reference>
<evidence type="ECO:0000256" key="7">
    <source>
        <dbReference type="SAM" id="MobiDB-lite"/>
    </source>
</evidence>
<dbReference type="InterPro" id="IPR050826">
    <property type="entry name" value="Krueppel_C2H2_ZnFinger"/>
</dbReference>
<evidence type="ECO:0000256" key="1">
    <source>
        <dbReference type="ARBA" id="ARBA00022723"/>
    </source>
</evidence>
<feature type="domain" description="C2H2-type" evidence="8">
    <location>
        <begin position="601"/>
        <end position="629"/>
    </location>
</feature>
<evidence type="ECO:0000256" key="4">
    <source>
        <dbReference type="ARBA" id="ARBA00022833"/>
    </source>
</evidence>
<dbReference type="PANTHER" id="PTHR24377">
    <property type="entry name" value="IP01015P-RELATED"/>
    <property type="match status" value="1"/>
</dbReference>
<dbReference type="Proteomes" id="UP001217089">
    <property type="component" value="Unassembled WGS sequence"/>
</dbReference>
<evidence type="ECO:0000313" key="10">
    <source>
        <dbReference type="Proteomes" id="UP001217089"/>
    </source>
</evidence>
<keyword evidence="2" id="KW-0677">Repeat</keyword>
<feature type="region of interest" description="Disordered" evidence="7">
    <location>
        <begin position="786"/>
        <end position="809"/>
    </location>
</feature>
<feature type="region of interest" description="Disordered" evidence="7">
    <location>
        <begin position="471"/>
        <end position="514"/>
    </location>
</feature>
<feature type="domain" description="C2H2-type" evidence="8">
    <location>
        <begin position="637"/>
        <end position="662"/>
    </location>
</feature>
<dbReference type="SMART" id="SM00355">
    <property type="entry name" value="ZnF_C2H2"/>
    <property type="match status" value="6"/>
</dbReference>
<evidence type="ECO:0000256" key="3">
    <source>
        <dbReference type="ARBA" id="ARBA00022771"/>
    </source>
</evidence>
<dbReference type="Gene3D" id="3.30.160.60">
    <property type="entry name" value="Classic Zinc Finger"/>
    <property type="match status" value="3"/>
</dbReference>
<feature type="compositionally biased region" description="Basic and acidic residues" evidence="7">
    <location>
        <begin position="498"/>
        <end position="514"/>
    </location>
</feature>
<dbReference type="EMBL" id="JARBDR010000141">
    <property type="protein sequence ID" value="KAJ8319807.1"/>
    <property type="molecule type" value="Genomic_DNA"/>
</dbReference>
<feature type="domain" description="C2H2-type" evidence="8">
    <location>
        <begin position="726"/>
        <end position="755"/>
    </location>
</feature>
<keyword evidence="4" id="KW-0862">Zinc</keyword>
<dbReference type="InterPro" id="IPR036236">
    <property type="entry name" value="Znf_C2H2_sf"/>
</dbReference>
<evidence type="ECO:0000313" key="9">
    <source>
        <dbReference type="EMBL" id="KAJ8319807.1"/>
    </source>
</evidence>
<dbReference type="InterPro" id="IPR013087">
    <property type="entry name" value="Znf_C2H2_type"/>
</dbReference>
<evidence type="ECO:0000256" key="6">
    <source>
        <dbReference type="PROSITE-ProRule" id="PRU00042"/>
    </source>
</evidence>
<feature type="compositionally biased region" description="Polar residues" evidence="7">
    <location>
        <begin position="57"/>
        <end position="73"/>
    </location>
</feature>
<evidence type="ECO:0000256" key="2">
    <source>
        <dbReference type="ARBA" id="ARBA00022737"/>
    </source>
</evidence>
<sequence>MHGKRARAVGNNEKESSKEGKNKKGQMKLIAENTSNRGVYTSVLKLPWSRRTRNPKPESSQVNQSSGTTDQVQSPVVLVPVAATGIPNSQGGVFIPTTTWPVQSDSTAITTTSAQPMMMVYPNASFENFGKPVRKRGRPPKVPMIARLLADSAKKKKIDNFPIASFLPNIPTLQQPAIVLNVNNMVNTENIASAVNTVNANGQTSADQTSGQPTMSGDLTVNNLIPKIENQQALQNIAPMPSSNTMQGPLILPKETNPVNKADKVESIKTIKTEVVSDVTQQQISQPSVELKTMTTTTVANTASGALYQEMILSSKSLVSVKSRRRQTTTELLKSKSHSENFICTSFRLRPVKSGREKKAAAFVPGMRRRGRPPKRRLISSMFENTEIQLDNGETINTSEIREQGESNGNYVNNLIQNSDTNTLINQHNQMVSQDENVQTGIDSVYETQSEEFYSAQNNTNSETQEMISTRSFSSDESDNLSFSDMSESEEFNQNQRTYEKDEQKCGISEKDRKTNQEDSAMFQQLFHCRVCNEIIPVDKKEEHGAKHIKIKYSCNDCGSSYQVFLKDDNMEGLLCETCDKNVSNPSNKLETSVKVSSKSLICTECGQTFSDFSDYNHHIQSLHQSANISLDQHHVFNCPFCSTVFHSKTELKTHIKSHTNKIFHCPIENCGKSCITKERMKLHMKIKHQDVTFVRCGYEGCKKKFLNTLHLQEHVRFKHINVKGYKCSWPGCETEFTTERHLKVHLLMHTDEKPLKCDFCDYRCRQGNALNWHVRKHHPEACNQYSVSSGSPGSSTPADDAEEMEYTS</sequence>
<accession>A0ABQ9FR97</accession>
<dbReference type="PROSITE" id="PS50157">
    <property type="entry name" value="ZINC_FINGER_C2H2_2"/>
    <property type="match status" value="4"/>
</dbReference>
<name>A0ABQ9FR97_TEGGR</name>
<feature type="domain" description="C2H2-type" evidence="8">
    <location>
        <begin position="695"/>
        <end position="725"/>
    </location>
</feature>
<protein>
    <recommendedName>
        <fullName evidence="8">C2H2-type domain-containing protein</fullName>
    </recommendedName>
</protein>
<dbReference type="PROSITE" id="PS00028">
    <property type="entry name" value="ZINC_FINGER_C2H2_1"/>
    <property type="match status" value="6"/>
</dbReference>
<keyword evidence="5" id="KW-0539">Nucleus</keyword>